<evidence type="ECO:0000313" key="4">
    <source>
        <dbReference type="Proteomes" id="UP000034344"/>
    </source>
</evidence>
<gene>
    <name evidence="3" type="ORF">US11_C0002G0003</name>
</gene>
<dbReference type="AlphaFoldDB" id="A0A0G0GQ60"/>
<reference evidence="3 4" key="1">
    <citation type="journal article" date="2015" name="Nature">
        <title>rRNA introns, odd ribosomes, and small enigmatic genomes across a large radiation of phyla.</title>
        <authorList>
            <person name="Brown C.T."/>
            <person name="Hug L.A."/>
            <person name="Thomas B.C."/>
            <person name="Sharon I."/>
            <person name="Castelle C.J."/>
            <person name="Singh A."/>
            <person name="Wilkins M.J."/>
            <person name="Williams K.H."/>
            <person name="Banfield J.F."/>
        </authorList>
    </citation>
    <scope>NUCLEOTIDE SEQUENCE [LARGE SCALE GENOMIC DNA]</scope>
</reference>
<dbReference type="InterPro" id="IPR050190">
    <property type="entry name" value="UPF0213_domain"/>
</dbReference>
<dbReference type="InterPro" id="IPR000305">
    <property type="entry name" value="GIY-YIG_endonuc"/>
</dbReference>
<keyword evidence="3" id="KW-0540">Nuclease</keyword>
<dbReference type="GO" id="GO:0004519">
    <property type="term" value="F:endonuclease activity"/>
    <property type="evidence" value="ECO:0007669"/>
    <property type="project" value="UniProtKB-KW"/>
</dbReference>
<keyword evidence="3" id="KW-0255">Endonuclease</keyword>
<dbReference type="Pfam" id="PF01541">
    <property type="entry name" value="GIY-YIG"/>
    <property type="match status" value="1"/>
</dbReference>
<keyword evidence="3" id="KW-0378">Hydrolase</keyword>
<organism evidence="3 4">
    <name type="scientific">Candidatus Roizmanbacteria bacterium GW2011_GWA2_36_23</name>
    <dbReference type="NCBI Taxonomy" id="1618480"/>
    <lineage>
        <taxon>Bacteria</taxon>
        <taxon>Candidatus Roizmaniibacteriota</taxon>
    </lineage>
</organism>
<dbReference type="Proteomes" id="UP000034344">
    <property type="component" value="Unassembled WGS sequence"/>
</dbReference>
<proteinExistence type="inferred from homology"/>
<name>A0A0G0GQ60_9BACT</name>
<sequence length="92" mass="10980">MSWYMYMAKCKDGSIYTGITTDIERRIKEHNHDSIKGAKSLRGKRPVKLVYFEEFQIRFEAASRELEIKKWQRVNKLKLINSKRLGVYPQKV</sequence>
<evidence type="ECO:0000259" key="2">
    <source>
        <dbReference type="PROSITE" id="PS50164"/>
    </source>
</evidence>
<feature type="domain" description="GIY-YIG" evidence="2">
    <location>
        <begin position="1"/>
        <end position="79"/>
    </location>
</feature>
<evidence type="ECO:0000313" key="3">
    <source>
        <dbReference type="EMBL" id="KKQ01944.1"/>
    </source>
</evidence>
<accession>A0A0G0GQ60</accession>
<dbReference type="SMART" id="SM00465">
    <property type="entry name" value="GIYc"/>
    <property type="match status" value="1"/>
</dbReference>
<dbReference type="PROSITE" id="PS50164">
    <property type="entry name" value="GIY_YIG"/>
    <property type="match status" value="1"/>
</dbReference>
<dbReference type="STRING" id="1618480.US11_C0002G0003"/>
<dbReference type="InterPro" id="IPR035901">
    <property type="entry name" value="GIY-YIG_endonuc_sf"/>
</dbReference>
<evidence type="ECO:0000256" key="1">
    <source>
        <dbReference type="ARBA" id="ARBA00007435"/>
    </source>
</evidence>
<dbReference type="EMBL" id="LBRS01000002">
    <property type="protein sequence ID" value="KKQ01944.1"/>
    <property type="molecule type" value="Genomic_DNA"/>
</dbReference>
<protein>
    <submittedName>
        <fullName evidence="3">Endonuclease</fullName>
    </submittedName>
</protein>
<dbReference type="PANTHER" id="PTHR34477">
    <property type="entry name" value="UPF0213 PROTEIN YHBQ"/>
    <property type="match status" value="1"/>
</dbReference>
<dbReference type="CDD" id="cd10456">
    <property type="entry name" value="GIY-YIG_UPF0213"/>
    <property type="match status" value="1"/>
</dbReference>
<comment type="similarity">
    <text evidence="1">Belongs to the UPF0213 family.</text>
</comment>
<dbReference type="Gene3D" id="3.40.1440.10">
    <property type="entry name" value="GIY-YIG endonuclease"/>
    <property type="match status" value="1"/>
</dbReference>
<dbReference type="SUPFAM" id="SSF82771">
    <property type="entry name" value="GIY-YIG endonuclease"/>
    <property type="match status" value="1"/>
</dbReference>
<comment type="caution">
    <text evidence="3">The sequence shown here is derived from an EMBL/GenBank/DDBJ whole genome shotgun (WGS) entry which is preliminary data.</text>
</comment>
<dbReference type="PANTHER" id="PTHR34477:SF1">
    <property type="entry name" value="UPF0213 PROTEIN YHBQ"/>
    <property type="match status" value="1"/>
</dbReference>